<dbReference type="RefSeq" id="WP_007347739.1">
    <property type="nucleotide sequence ID" value="NZ_JH725068.1"/>
</dbReference>
<dbReference type="AlphaFoldDB" id="J0QJZ7"/>
<evidence type="ECO:0000313" key="2">
    <source>
        <dbReference type="EMBL" id="EJF83279.1"/>
    </source>
</evidence>
<comment type="caution">
    <text evidence="2">The sequence shown here is derived from an EMBL/GenBank/DDBJ whole genome shotgun (WGS) entry which is preliminary data.</text>
</comment>
<dbReference type="Pfam" id="PF13148">
    <property type="entry name" value="DUF3987"/>
    <property type="match status" value="1"/>
</dbReference>
<dbReference type="EMBL" id="AILY01000048">
    <property type="protein sequence ID" value="EJF83279.1"/>
    <property type="molecule type" value="Genomic_DNA"/>
</dbReference>
<organism evidence="2 3">
    <name type="scientific">Bartonella rattimassiliensis 15908</name>
    <dbReference type="NCBI Taxonomy" id="1094556"/>
    <lineage>
        <taxon>Bacteria</taxon>
        <taxon>Pseudomonadati</taxon>
        <taxon>Pseudomonadota</taxon>
        <taxon>Alphaproteobacteria</taxon>
        <taxon>Hyphomicrobiales</taxon>
        <taxon>Bartonellaceae</taxon>
        <taxon>Bartonella</taxon>
    </lineage>
</organism>
<name>J0QJZ7_9HYPH</name>
<dbReference type="eggNOG" id="COG4643">
    <property type="taxonomic scope" value="Bacteria"/>
</dbReference>
<keyword evidence="1" id="KW-0175">Coiled coil</keyword>
<keyword evidence="3" id="KW-1185">Reference proteome</keyword>
<dbReference type="HOGENOM" id="CLU_022235_1_0_5"/>
<sequence length="539" mass="62135">MIKNKNNIVENNSQNILVNDNDKISLNDNTCLKAIPYEVALQQNGWGELQPIKTALLPVEPFSLLQLPTPLMNYVYDVADSQQAPMDFIAISALCALAAVIGNGVRIAPKQHDDNWKIVPNLWGAVVGQPSTMKSPTMQAALKPLSIFENEWYQEWEKKKKQQKTKEIFNELEIKENKRKAYKALKNQDKEQALALLSKALEDKESEEDDSSIKRRLIVNDVTVEKLGELLKENPRGLLMVCDELTGFLANLERKEYQSDRSFYLKAFNGNQSHTYDRIGRGTIHIPNATLSIIGGIQPSRIIPLIQAIQRGINDDGLLQRFQMLIFPDARRERLWVDRPAKKEAWESYQGVFRSLYDKPLGSPKYPITIRFSAEAQEMFREWWENFQKKINDGHFSESLQAHLIKMNETIPILALIFELVEGGRFEINRNALERALYWEKYLLSHVKRLYAAGNTLIAEHAKLIVERCDHLPDVFTARDVYKRDWKCFKDNGAVKQALELLCCCNYIREISEDNTPKSGRPTIRYEWHPLVKNHKTSH</sequence>
<protein>
    <recommendedName>
        <fullName evidence="4">DUF3987 domain-containing protein</fullName>
    </recommendedName>
</protein>
<dbReference type="PATRIC" id="fig|1094556.3.peg.1647"/>
<feature type="coiled-coil region" evidence="1">
    <location>
        <begin position="172"/>
        <end position="210"/>
    </location>
</feature>
<dbReference type="InterPro" id="IPR025048">
    <property type="entry name" value="DUF3987"/>
</dbReference>
<gene>
    <name evidence="2" type="ORF">MCY_01320</name>
</gene>
<evidence type="ECO:0000256" key="1">
    <source>
        <dbReference type="SAM" id="Coils"/>
    </source>
</evidence>
<evidence type="ECO:0000313" key="3">
    <source>
        <dbReference type="Proteomes" id="UP000001077"/>
    </source>
</evidence>
<evidence type="ECO:0008006" key="4">
    <source>
        <dbReference type="Google" id="ProtNLM"/>
    </source>
</evidence>
<dbReference type="Proteomes" id="UP000001077">
    <property type="component" value="Unassembled WGS sequence"/>
</dbReference>
<dbReference type="STRING" id="1094556.MCY_01320"/>
<reference evidence="2 3" key="1">
    <citation type="submission" date="2012-03" db="EMBL/GenBank/DDBJ databases">
        <title>The Genome Sequence of Bartonella rattimassiliensis 15908.</title>
        <authorList>
            <consortium name="The Broad Institute Genome Sequencing Platform"/>
            <consortium name="The Broad Institute Genome Sequencing Center for Infectious Disease"/>
            <person name="Feldgarden M."/>
            <person name="Kirby J."/>
            <person name="Kosoy M."/>
            <person name="Birtles R."/>
            <person name="Probert W.S."/>
            <person name="Chiaraviglio L."/>
            <person name="Young S.K."/>
            <person name="Zeng Q."/>
            <person name="Gargeya S."/>
            <person name="Fitzgerald M."/>
            <person name="Haas B."/>
            <person name="Abouelleil A."/>
            <person name="Alvarado L."/>
            <person name="Arachchi H.M."/>
            <person name="Berlin A."/>
            <person name="Chapman S.B."/>
            <person name="Gearin G."/>
            <person name="Goldberg J."/>
            <person name="Griggs A."/>
            <person name="Gujja S."/>
            <person name="Hansen M."/>
            <person name="Heiman D."/>
            <person name="Howarth C."/>
            <person name="Larimer J."/>
            <person name="Lui A."/>
            <person name="MacDonald P.J.P."/>
            <person name="McCowen C."/>
            <person name="Montmayeur A."/>
            <person name="Murphy C."/>
            <person name="Neiman D."/>
            <person name="Pearson M."/>
            <person name="Priest M."/>
            <person name="Roberts A."/>
            <person name="Saif S."/>
            <person name="Shea T."/>
            <person name="Sisk P."/>
            <person name="Stolte C."/>
            <person name="Sykes S."/>
            <person name="Wortman J."/>
            <person name="Nusbaum C."/>
            <person name="Birren B."/>
        </authorList>
    </citation>
    <scope>NUCLEOTIDE SEQUENCE [LARGE SCALE GENOMIC DNA]</scope>
    <source>
        <strain evidence="2 3">15908</strain>
    </source>
</reference>
<accession>J0QJZ7</accession>
<proteinExistence type="predicted"/>